<protein>
    <submittedName>
        <fullName evidence="1">Uncharacterized protein</fullName>
    </submittedName>
</protein>
<comment type="caution">
    <text evidence="1">The sequence shown here is derived from an EMBL/GenBank/DDBJ whole genome shotgun (WGS) entry which is preliminary data.</text>
</comment>
<organism evidence="1 2">
    <name type="scientific">Nostoc punctiforme NIES-2108</name>
    <dbReference type="NCBI Taxonomy" id="1356359"/>
    <lineage>
        <taxon>Bacteria</taxon>
        <taxon>Bacillati</taxon>
        <taxon>Cyanobacteriota</taxon>
        <taxon>Cyanophyceae</taxon>
        <taxon>Nostocales</taxon>
        <taxon>Nostocaceae</taxon>
        <taxon>Nostoc</taxon>
    </lineage>
</organism>
<sequence length="380" mass="42218">MNHQFLAKHKIEKKKTLEKTTFLKIKIFLTLIPASLVLSSCTSSDIKTAKGFGDASNALEQLNTAVADDIYNSCTRSSTWLALGTSETRQNMRDAIKDCDTMFRPNSVRTKIAGEVIVEYVGAIGSLATEDRNTVKTEFEEIGTALQGLKVQTKNSPPFQFKQNTIDTGVNIATFLTNLFLGNFRRKNLKAAIVCTDKDIQTYSAGLASFIDELYVKALLDDEIDSITRYFGAYRSPLTDKTNLLLNSDSPEVFTSLQDTQLKRDRDMQDEISKVISKKNTGAAYVTLIQTTAAAHADLKRIFNDGKDNLSPELTAKCNKYFARNSSNIITMKTPGTDSLNQEISQSELEQIRKVAKAYNSKVMPLLAHIKQQSSSTNQD</sequence>
<evidence type="ECO:0000313" key="1">
    <source>
        <dbReference type="EMBL" id="RCJ30324.1"/>
    </source>
</evidence>
<dbReference type="AlphaFoldDB" id="A0A367R471"/>
<dbReference type="Proteomes" id="UP000252085">
    <property type="component" value="Unassembled WGS sequence"/>
</dbReference>
<proteinExistence type="predicted"/>
<evidence type="ECO:0000313" key="2">
    <source>
        <dbReference type="Proteomes" id="UP000252085"/>
    </source>
</evidence>
<dbReference type="EMBL" id="LXQE01000189">
    <property type="protein sequence ID" value="RCJ30324.1"/>
    <property type="molecule type" value="Genomic_DNA"/>
</dbReference>
<accession>A0A367R471</accession>
<name>A0A367R471_NOSPU</name>
<reference evidence="1 2" key="1">
    <citation type="submission" date="2016-04" db="EMBL/GenBank/DDBJ databases">
        <authorList>
            <person name="Evans L.H."/>
            <person name="Alamgir A."/>
            <person name="Owens N."/>
            <person name="Weber N.D."/>
            <person name="Virtaneva K."/>
            <person name="Barbian K."/>
            <person name="Babar A."/>
            <person name="Rosenke K."/>
        </authorList>
    </citation>
    <scope>NUCLEOTIDE SEQUENCE [LARGE SCALE GENOMIC DNA]</scope>
    <source>
        <strain evidence="1">NIES-2108</strain>
    </source>
</reference>
<gene>
    <name evidence="1" type="ORF">A6769_33840</name>
</gene>